<evidence type="ECO:0000256" key="1">
    <source>
        <dbReference type="SAM" id="SignalP"/>
    </source>
</evidence>
<organism evidence="2 3">
    <name type="scientific">Kingdonia uniflora</name>
    <dbReference type="NCBI Taxonomy" id="39325"/>
    <lineage>
        <taxon>Eukaryota</taxon>
        <taxon>Viridiplantae</taxon>
        <taxon>Streptophyta</taxon>
        <taxon>Embryophyta</taxon>
        <taxon>Tracheophyta</taxon>
        <taxon>Spermatophyta</taxon>
        <taxon>Magnoliopsida</taxon>
        <taxon>Ranunculales</taxon>
        <taxon>Circaeasteraceae</taxon>
        <taxon>Kingdonia</taxon>
    </lineage>
</organism>
<keyword evidence="1" id="KW-0732">Signal</keyword>
<name>A0A7J7NM44_9MAGN</name>
<evidence type="ECO:0000313" key="2">
    <source>
        <dbReference type="EMBL" id="KAF6168022.1"/>
    </source>
</evidence>
<reference evidence="2 3" key="1">
    <citation type="journal article" date="2020" name="IScience">
        <title>Genome Sequencing of the Endangered Kingdonia uniflora (Circaeasteraceae, Ranunculales) Reveals Potential Mechanisms of Evolutionary Specialization.</title>
        <authorList>
            <person name="Sun Y."/>
            <person name="Deng T."/>
            <person name="Zhang A."/>
            <person name="Moore M.J."/>
            <person name="Landis J.B."/>
            <person name="Lin N."/>
            <person name="Zhang H."/>
            <person name="Zhang X."/>
            <person name="Huang J."/>
            <person name="Zhang X."/>
            <person name="Sun H."/>
            <person name="Wang H."/>
        </authorList>
    </citation>
    <scope>NUCLEOTIDE SEQUENCE [LARGE SCALE GENOMIC DNA]</scope>
    <source>
        <strain evidence="2">TB1705</strain>
        <tissue evidence="2">Leaf</tissue>
    </source>
</reference>
<accession>A0A7J7NM44</accession>
<feature type="chain" id="PRO_5029785452" description="Secreted protein" evidence="1">
    <location>
        <begin position="27"/>
        <end position="74"/>
    </location>
</feature>
<keyword evidence="3" id="KW-1185">Reference proteome</keyword>
<dbReference type="AlphaFoldDB" id="A0A7J7NM44"/>
<proteinExistence type="predicted"/>
<comment type="caution">
    <text evidence="2">The sequence shown here is derived from an EMBL/GenBank/DDBJ whole genome shotgun (WGS) entry which is preliminary data.</text>
</comment>
<feature type="signal peptide" evidence="1">
    <location>
        <begin position="1"/>
        <end position="26"/>
    </location>
</feature>
<dbReference type="Proteomes" id="UP000541444">
    <property type="component" value="Unassembled WGS sequence"/>
</dbReference>
<evidence type="ECO:0000313" key="3">
    <source>
        <dbReference type="Proteomes" id="UP000541444"/>
    </source>
</evidence>
<sequence>MPTFLLYWVVLTRFILLRLSSRLSVGFIPQFKLKNSGKVRKQRRKIHRFIYLLDRVKVDPGFLGQLGLHRWINR</sequence>
<protein>
    <recommendedName>
        <fullName evidence="4">Secreted protein</fullName>
    </recommendedName>
</protein>
<gene>
    <name evidence="2" type="ORF">GIB67_011407</name>
</gene>
<dbReference type="EMBL" id="JACGCM010000704">
    <property type="protein sequence ID" value="KAF6168022.1"/>
    <property type="molecule type" value="Genomic_DNA"/>
</dbReference>
<evidence type="ECO:0008006" key="4">
    <source>
        <dbReference type="Google" id="ProtNLM"/>
    </source>
</evidence>